<evidence type="ECO:0000313" key="3">
    <source>
        <dbReference type="Proteomes" id="UP000019322"/>
    </source>
</evidence>
<dbReference type="CDD" id="cd00085">
    <property type="entry name" value="HNHc"/>
    <property type="match status" value="1"/>
</dbReference>
<sequence>MRPINKGLAPKSYTSYNQAKDDLRNAIGSFCSYCEINISNQPDIEHVNPKSKNPDAENNWDNFLLACKTCNIMKSNNNDNRDGYIFPDTHNTAYAYKYKQTKVEVNPEISEEEKDLAVATIELIKLNRQHDTNGREDDRIFARVREWDKALESLADYKSCSNDEMARQIGRSPSGFHSSWLEVFSDYREVKQEILKNVNGTAMECYCDDLYPCNNLGRTSC</sequence>
<dbReference type="GO" id="GO:0004519">
    <property type="term" value="F:endonuclease activity"/>
    <property type="evidence" value="ECO:0007669"/>
    <property type="project" value="InterPro"/>
</dbReference>
<name>A0AA86AP18_SULMK</name>
<dbReference type="InterPro" id="IPR003615">
    <property type="entry name" value="HNH_nuc"/>
</dbReference>
<evidence type="ECO:0000259" key="1">
    <source>
        <dbReference type="SMART" id="SM00507"/>
    </source>
</evidence>
<protein>
    <recommendedName>
        <fullName evidence="1">HNH nuclease domain-containing protein</fullName>
    </recommendedName>
</protein>
<dbReference type="Proteomes" id="UP000019322">
    <property type="component" value="Chromosome"/>
</dbReference>
<dbReference type="GO" id="GO:0003676">
    <property type="term" value="F:nucleic acid binding"/>
    <property type="evidence" value="ECO:0007669"/>
    <property type="project" value="InterPro"/>
</dbReference>
<accession>A0AA86AP18</accession>
<dbReference type="SMART" id="SM00507">
    <property type="entry name" value="HNHc"/>
    <property type="match status" value="1"/>
</dbReference>
<organism evidence="2 3">
    <name type="scientific">Sulfurospirillum multivorans (strain DM 12446 / JCM 15788 / NBRC 109480)</name>
    <dbReference type="NCBI Taxonomy" id="1150621"/>
    <lineage>
        <taxon>Bacteria</taxon>
        <taxon>Pseudomonadati</taxon>
        <taxon>Campylobacterota</taxon>
        <taxon>Epsilonproteobacteria</taxon>
        <taxon>Campylobacterales</taxon>
        <taxon>Sulfurospirillaceae</taxon>
        <taxon>Sulfurospirillum</taxon>
    </lineage>
</organism>
<dbReference type="GO" id="GO:0008270">
    <property type="term" value="F:zinc ion binding"/>
    <property type="evidence" value="ECO:0007669"/>
    <property type="project" value="InterPro"/>
</dbReference>
<dbReference type="RefSeq" id="WP_025345631.1">
    <property type="nucleotide sequence ID" value="NZ_CP007201.1"/>
</dbReference>
<dbReference type="Pfam" id="PF01844">
    <property type="entry name" value="HNH"/>
    <property type="match status" value="1"/>
</dbReference>
<gene>
    <name evidence="2" type="ORF">SMUL_2547</name>
</gene>
<reference evidence="2 3" key="1">
    <citation type="journal article" date="2014" name="Environ. Microbiol.">
        <title>Insights into organohalide respiration and the versatile catabolism of Sulfurospirillum multivorans gained from comparative genomics and physiological studies.</title>
        <authorList>
            <person name="Goris T."/>
            <person name="Schubert T."/>
            <person name="Gadkari J."/>
            <person name="Wubet T."/>
            <person name="Tarkka M."/>
            <person name="Buscot F."/>
            <person name="Adrian L."/>
            <person name="Diekert G."/>
        </authorList>
    </citation>
    <scope>NUCLEOTIDE SEQUENCE [LARGE SCALE GENOMIC DNA]</scope>
    <source>
        <strain evidence="3">DM 12446 / JCM 15788 / NBRC 109480</strain>
    </source>
</reference>
<dbReference type="InterPro" id="IPR002711">
    <property type="entry name" value="HNH"/>
</dbReference>
<dbReference type="AlphaFoldDB" id="A0AA86AP18"/>
<dbReference type="Gene3D" id="1.10.30.50">
    <property type="match status" value="1"/>
</dbReference>
<dbReference type="KEGG" id="smul:SMUL_2547"/>
<feature type="domain" description="HNH nuclease" evidence="1">
    <location>
        <begin position="22"/>
        <end position="72"/>
    </location>
</feature>
<evidence type="ECO:0000313" key="2">
    <source>
        <dbReference type="EMBL" id="AHJ13789.1"/>
    </source>
</evidence>
<dbReference type="EMBL" id="CP007201">
    <property type="protein sequence ID" value="AHJ13789.1"/>
    <property type="molecule type" value="Genomic_DNA"/>
</dbReference>
<proteinExistence type="predicted"/>